<dbReference type="Proteomes" id="UP000661077">
    <property type="component" value="Unassembled WGS sequence"/>
</dbReference>
<keyword evidence="4 8" id="KW-0378">Hydrolase</keyword>
<organism evidence="8 9">
    <name type="scientific">Steroidobacter gossypii</name>
    <dbReference type="NCBI Taxonomy" id="2805490"/>
    <lineage>
        <taxon>Bacteria</taxon>
        <taxon>Pseudomonadati</taxon>
        <taxon>Pseudomonadota</taxon>
        <taxon>Gammaproteobacteria</taxon>
        <taxon>Steroidobacterales</taxon>
        <taxon>Steroidobacteraceae</taxon>
        <taxon>Steroidobacter</taxon>
    </lineage>
</organism>
<comment type="catalytic activity">
    <reaction evidence="1">
        <text>Endohydrolysis of (1-&gt;4)-beta-D-glucosidic linkages in cellulose, lichenin and cereal beta-D-glucans.</text>
        <dbReference type="EC" id="3.2.1.4"/>
    </reaction>
</comment>
<keyword evidence="7" id="KW-0119">Carbohydrate metabolism</keyword>
<dbReference type="InterPro" id="IPR008928">
    <property type="entry name" value="6-hairpin_glycosidase_sf"/>
</dbReference>
<dbReference type="Gene3D" id="1.50.10.10">
    <property type="match status" value="1"/>
</dbReference>
<dbReference type="GO" id="GO:0008810">
    <property type="term" value="F:cellulase activity"/>
    <property type="evidence" value="ECO:0007669"/>
    <property type="project" value="UniProtKB-EC"/>
</dbReference>
<gene>
    <name evidence="8" type="primary">bcsZ</name>
    <name evidence="8" type="ORF">JM946_27310</name>
</gene>
<evidence type="ECO:0000256" key="6">
    <source>
        <dbReference type="ARBA" id="ARBA00023295"/>
    </source>
</evidence>
<evidence type="ECO:0000256" key="3">
    <source>
        <dbReference type="ARBA" id="ARBA00012601"/>
    </source>
</evidence>
<dbReference type="Pfam" id="PF01270">
    <property type="entry name" value="Glyco_hydro_8"/>
    <property type="match status" value="1"/>
</dbReference>
<reference evidence="8 9" key="1">
    <citation type="journal article" date="2021" name="Int. J. Syst. Evol. Microbiol.">
        <title>Steroidobacter gossypii sp. nov., isolated from soil of cotton cropping field.</title>
        <authorList>
            <person name="Huang R."/>
            <person name="Yang S."/>
            <person name="Zhen C."/>
            <person name="Liu W."/>
        </authorList>
    </citation>
    <scope>NUCLEOTIDE SEQUENCE [LARGE SCALE GENOMIC DNA]</scope>
    <source>
        <strain evidence="8 9">S1-65</strain>
    </source>
</reference>
<dbReference type="NCBIfam" id="NF008305">
    <property type="entry name" value="PRK11097.1"/>
    <property type="match status" value="1"/>
</dbReference>
<dbReference type="RefSeq" id="WP_203170617.1">
    <property type="nucleotide sequence ID" value="NZ_JAEVLS010000008.1"/>
</dbReference>
<comment type="similarity">
    <text evidence="2">Belongs to the glycosyl hydrolase 8 (cellulase D) family.</text>
</comment>
<dbReference type="InterPro" id="IPR002037">
    <property type="entry name" value="Glyco_hydro_8"/>
</dbReference>
<dbReference type="InterPro" id="IPR012341">
    <property type="entry name" value="6hp_glycosidase-like_sf"/>
</dbReference>
<keyword evidence="5" id="KW-0136">Cellulose degradation</keyword>
<keyword evidence="6 8" id="KW-0326">Glycosidase</keyword>
<name>A0ABS1X5F1_9GAMM</name>
<evidence type="ECO:0000256" key="1">
    <source>
        <dbReference type="ARBA" id="ARBA00000966"/>
    </source>
</evidence>
<dbReference type="PRINTS" id="PR00735">
    <property type="entry name" value="GLHYDRLASE8"/>
</dbReference>
<accession>A0ABS1X5F1</accession>
<evidence type="ECO:0000256" key="7">
    <source>
        <dbReference type="ARBA" id="ARBA00023326"/>
    </source>
</evidence>
<dbReference type="EMBL" id="JAEVLS010000008">
    <property type="protein sequence ID" value="MBM0108457.1"/>
    <property type="molecule type" value="Genomic_DNA"/>
</dbReference>
<dbReference type="EC" id="3.2.1.4" evidence="3"/>
<keyword evidence="7" id="KW-0624">Polysaccharide degradation</keyword>
<protein>
    <recommendedName>
        <fullName evidence="3">cellulase</fullName>
        <ecNumber evidence="3">3.2.1.4</ecNumber>
    </recommendedName>
</protein>
<keyword evidence="9" id="KW-1185">Reference proteome</keyword>
<evidence type="ECO:0000313" key="8">
    <source>
        <dbReference type="EMBL" id="MBM0108457.1"/>
    </source>
</evidence>
<evidence type="ECO:0000256" key="5">
    <source>
        <dbReference type="ARBA" id="ARBA00023001"/>
    </source>
</evidence>
<evidence type="ECO:0000256" key="4">
    <source>
        <dbReference type="ARBA" id="ARBA00022801"/>
    </source>
</evidence>
<comment type="caution">
    <text evidence="8">The sequence shown here is derived from an EMBL/GenBank/DDBJ whole genome shotgun (WGS) entry which is preliminary data.</text>
</comment>
<proteinExistence type="inferred from homology"/>
<evidence type="ECO:0000313" key="9">
    <source>
        <dbReference type="Proteomes" id="UP000661077"/>
    </source>
</evidence>
<evidence type="ECO:0000256" key="2">
    <source>
        <dbReference type="ARBA" id="ARBA00009209"/>
    </source>
</evidence>
<dbReference type="SUPFAM" id="SSF48208">
    <property type="entry name" value="Six-hairpin glycosidases"/>
    <property type="match status" value="1"/>
</dbReference>
<sequence>MPSTSMMMTDSALGAGVKCETWPAWQRFKLLYLSDDGRVIDASTDAQITTSEGQSYALFFALVANDRKAFDLILRWTHDNLAENKLDKLLPARKWGRADDGAWRVLDSNPASDADLWLAFSLGEAARLWNEIRYANLGAEIARNILGKETAGIPNLGTVLLPGPQGFVSEDGWRLNPGYLSLSLLRGLARQTKEPLWNDIATSSEQIILASAPKGFAADWIEFTRNGFTADRLSQGAGSHDAIRVYLWAGMLPASDPARDKLTSALQPMVEHASERSVPVEIIDTETLSMRGDGPPGFSAALLPMLANARKSAALQMHRQRAAEGSLQNNQSGYSDALTLFGLGWLEQRYRFNRMGLLSVRWTPASVRPH</sequence>